<keyword evidence="6" id="KW-1185">Reference proteome</keyword>
<dbReference type="GO" id="GO:0042597">
    <property type="term" value="C:periplasmic space"/>
    <property type="evidence" value="ECO:0007669"/>
    <property type="project" value="InterPro"/>
</dbReference>
<name>A0A0J1GXU0_9GAMM</name>
<dbReference type="CDD" id="cd13401">
    <property type="entry name" value="Slt70-like"/>
    <property type="match status" value="1"/>
</dbReference>
<dbReference type="Gene3D" id="1.25.20.10">
    <property type="entry name" value="Bacterial muramidases"/>
    <property type="match status" value="1"/>
</dbReference>
<dbReference type="EMBL" id="LDOT01000022">
    <property type="protein sequence ID" value="KLV04471.1"/>
    <property type="molecule type" value="Genomic_DNA"/>
</dbReference>
<dbReference type="PATRIC" id="fig|1195763.3.peg.3225"/>
<dbReference type="PANTHER" id="PTHR37423:SF5">
    <property type="entry name" value="SOLUBLE LYTIC MUREIN TRANSGLYCOSYLASE"/>
    <property type="match status" value="1"/>
</dbReference>
<dbReference type="OrthoDB" id="92254at2"/>
<evidence type="ECO:0000313" key="5">
    <source>
        <dbReference type="EMBL" id="KLV04471.1"/>
    </source>
</evidence>
<evidence type="ECO:0000259" key="3">
    <source>
        <dbReference type="Pfam" id="PF01464"/>
    </source>
</evidence>
<gene>
    <name evidence="5" type="ORF">ABT56_15170</name>
</gene>
<organism evidence="5 6">
    <name type="scientific">Photobacterium aquae</name>
    <dbReference type="NCBI Taxonomy" id="1195763"/>
    <lineage>
        <taxon>Bacteria</taxon>
        <taxon>Pseudomonadati</taxon>
        <taxon>Pseudomonadota</taxon>
        <taxon>Gammaproteobacteria</taxon>
        <taxon>Vibrionales</taxon>
        <taxon>Vibrionaceae</taxon>
        <taxon>Photobacterium</taxon>
    </lineage>
</organism>
<dbReference type="InterPro" id="IPR012289">
    <property type="entry name" value="Lytic_TGlycosylase_superhlx_L"/>
</dbReference>
<feature type="domain" description="Lytic transglycosylase superhelical linker" evidence="4">
    <location>
        <begin position="407"/>
        <end position="471"/>
    </location>
</feature>
<dbReference type="Proteomes" id="UP000036097">
    <property type="component" value="Unassembled WGS sequence"/>
</dbReference>
<evidence type="ECO:0000259" key="4">
    <source>
        <dbReference type="Pfam" id="PF14718"/>
    </source>
</evidence>
<dbReference type="SUPFAM" id="SSF48435">
    <property type="entry name" value="Bacterial muramidases"/>
    <property type="match status" value="1"/>
</dbReference>
<dbReference type="NCBIfam" id="NF008631">
    <property type="entry name" value="PRK11619.1"/>
    <property type="match status" value="1"/>
</dbReference>
<dbReference type="SUPFAM" id="SSF53955">
    <property type="entry name" value="Lysozyme-like"/>
    <property type="match status" value="1"/>
</dbReference>
<dbReference type="InterPro" id="IPR008258">
    <property type="entry name" value="Transglycosylase_SLT_dom_1"/>
</dbReference>
<proteinExistence type="inferred from homology"/>
<dbReference type="InterPro" id="IPR037061">
    <property type="entry name" value="Lytic_TGlycoase_superhlx_L_sf"/>
</dbReference>
<comment type="similarity">
    <text evidence="1">Belongs to the transglycosylase Slt family.</text>
</comment>
<dbReference type="Gene3D" id="1.10.530.10">
    <property type="match status" value="1"/>
</dbReference>
<dbReference type="InterPro" id="IPR008939">
    <property type="entry name" value="Lytic_TGlycosylase_superhlx_U"/>
</dbReference>
<dbReference type="GO" id="GO:0004553">
    <property type="term" value="F:hydrolase activity, hydrolyzing O-glycosyl compounds"/>
    <property type="evidence" value="ECO:0007669"/>
    <property type="project" value="InterPro"/>
</dbReference>
<comment type="caution">
    <text evidence="5">The sequence shown here is derived from an EMBL/GenBank/DDBJ whole genome shotgun (WGS) entry which is preliminary data.</text>
</comment>
<feature type="domain" description="Transglycosylase SLT" evidence="3">
    <location>
        <begin position="487"/>
        <end position="594"/>
    </location>
</feature>
<dbReference type="AlphaFoldDB" id="A0A0J1GXU0"/>
<evidence type="ECO:0000313" key="6">
    <source>
        <dbReference type="Proteomes" id="UP000036097"/>
    </source>
</evidence>
<evidence type="ECO:0000256" key="2">
    <source>
        <dbReference type="ARBA" id="ARBA00022729"/>
    </source>
</evidence>
<accession>A0A0J1GXU0</accession>
<dbReference type="Pfam" id="PF14718">
    <property type="entry name" value="SLT_L"/>
    <property type="match status" value="1"/>
</dbReference>
<dbReference type="InterPro" id="IPR023346">
    <property type="entry name" value="Lysozyme-like_dom_sf"/>
</dbReference>
<reference evidence="5 6" key="1">
    <citation type="submission" date="2015-05" db="EMBL/GenBank/DDBJ databases">
        <title>Photobacterium galathea sp. nov.</title>
        <authorList>
            <person name="Machado H."/>
            <person name="Gram L."/>
        </authorList>
    </citation>
    <scope>NUCLEOTIDE SEQUENCE [LARGE SCALE GENOMIC DNA]</scope>
    <source>
        <strain evidence="5 6">CGMCC 1.12159</strain>
    </source>
</reference>
<evidence type="ECO:0000256" key="1">
    <source>
        <dbReference type="ARBA" id="ARBA00007734"/>
    </source>
</evidence>
<dbReference type="RefSeq" id="WP_047879728.1">
    <property type="nucleotide sequence ID" value="NZ_LDOT01000022.1"/>
</dbReference>
<protein>
    <submittedName>
        <fullName evidence="5">Lytic transglycosylase</fullName>
    </submittedName>
</protein>
<dbReference type="STRING" id="1195763.ABT56_15170"/>
<dbReference type="PANTHER" id="PTHR37423">
    <property type="entry name" value="SOLUBLE LYTIC MUREIN TRANSGLYCOSYLASE-RELATED"/>
    <property type="match status" value="1"/>
</dbReference>
<keyword evidence="2" id="KW-0732">Signal</keyword>
<sequence>MPEKLFGQIRIVTCLAGILFGSYAYSATIEQQREWYEQAQAALEEKDNNAYQVLRNKLDSYPLVPYLDYRQFNQSLSEKTPAQVDDFVNKYESLPFSTTVRSRYLSYLASSQRWREFVAMQPRPPKGQVMQCHYYYAKSELGKEATAWSGTRKLWLTGNSLNDACDPLLEKWEKAGKRTDGLILDRMLLVYGKGNKSLLEYLDKQLSGSKAKKAGDTVLDLFDKPQGVADFAKRSKVTPFNQSLTEQAYKRLVRRDVREAVSQYPRTVEGQHLTASRRQALADYTASRLMATDDAGLQQWRDKVLAKSKNTSLLERRVRQSMREDDWKGVELWVKRLPAKAKQTERWRFWQARLAAMAGDQQAADKQYRALLGTRNFYSAAAATVLGEPITYPVKKASDTAQVKKQFGTTLARIKELVAQDKFLDANREWHYLLRNVNKRQAVALASYASASKWHHLAVQATISGRLWDHIPLRFPVAHKWWFDFFSKKRDLPVTTMMALARQESAMNVEARSPVGARGLMQLMPATARETAKKLGRNYQGKDSLFDPGVNIRLGSGYLKMMLERYDNNRIFAFAAYNAGPSRVTRWREQTDGRLDAYAFIEAIPFNETRGYVQNILMFEVYYGNLTGVKVPLLKPNELATKY</sequence>
<dbReference type="Gene3D" id="1.10.1240.20">
    <property type="entry name" value="Lytic transglycosylase, superhelical linker domain"/>
    <property type="match status" value="1"/>
</dbReference>
<dbReference type="Pfam" id="PF01464">
    <property type="entry name" value="SLT"/>
    <property type="match status" value="1"/>
</dbReference>